<accession>A0ACB9FMX3</accession>
<dbReference type="EMBL" id="CM042047">
    <property type="protein sequence ID" value="KAI3772190.1"/>
    <property type="molecule type" value="Genomic_DNA"/>
</dbReference>
<comment type="caution">
    <text evidence="1">The sequence shown here is derived from an EMBL/GenBank/DDBJ whole genome shotgun (WGS) entry which is preliminary data.</text>
</comment>
<organism evidence="1 2">
    <name type="scientific">Arctium lappa</name>
    <name type="common">Greater burdock</name>
    <name type="synonym">Lappa major</name>
    <dbReference type="NCBI Taxonomy" id="4217"/>
    <lineage>
        <taxon>Eukaryota</taxon>
        <taxon>Viridiplantae</taxon>
        <taxon>Streptophyta</taxon>
        <taxon>Embryophyta</taxon>
        <taxon>Tracheophyta</taxon>
        <taxon>Spermatophyta</taxon>
        <taxon>Magnoliopsida</taxon>
        <taxon>eudicotyledons</taxon>
        <taxon>Gunneridae</taxon>
        <taxon>Pentapetalae</taxon>
        <taxon>asterids</taxon>
        <taxon>campanulids</taxon>
        <taxon>Asterales</taxon>
        <taxon>Asteraceae</taxon>
        <taxon>Carduoideae</taxon>
        <taxon>Cardueae</taxon>
        <taxon>Arctiinae</taxon>
        <taxon>Arctium</taxon>
    </lineage>
</organism>
<sequence length="86" mass="9585">MEGCALTNLLPHLPLEQSGDPRVNQDCFDNTHLQRRFRHESLERESDCGVGGAGGSCRIWCRLQILTKLPFSEASTLPLLFGLSFP</sequence>
<protein>
    <submittedName>
        <fullName evidence="1">Uncharacterized protein</fullName>
    </submittedName>
</protein>
<evidence type="ECO:0000313" key="1">
    <source>
        <dbReference type="EMBL" id="KAI3772190.1"/>
    </source>
</evidence>
<dbReference type="Proteomes" id="UP001055879">
    <property type="component" value="Linkage Group LG01"/>
</dbReference>
<keyword evidence="2" id="KW-1185">Reference proteome</keyword>
<reference evidence="1 2" key="2">
    <citation type="journal article" date="2022" name="Mol. Ecol. Resour.">
        <title>The genomes of chicory, endive, great burdock and yacon provide insights into Asteraceae paleo-polyploidization history and plant inulin production.</title>
        <authorList>
            <person name="Fan W."/>
            <person name="Wang S."/>
            <person name="Wang H."/>
            <person name="Wang A."/>
            <person name="Jiang F."/>
            <person name="Liu H."/>
            <person name="Zhao H."/>
            <person name="Xu D."/>
            <person name="Zhang Y."/>
        </authorList>
    </citation>
    <scope>NUCLEOTIDE SEQUENCE [LARGE SCALE GENOMIC DNA]</scope>
    <source>
        <strain evidence="2">cv. Niubang</strain>
    </source>
</reference>
<evidence type="ECO:0000313" key="2">
    <source>
        <dbReference type="Proteomes" id="UP001055879"/>
    </source>
</evidence>
<reference evidence="2" key="1">
    <citation type="journal article" date="2022" name="Mol. Ecol. Resour.">
        <title>The genomes of chicory, endive, great burdock and yacon provide insights into Asteraceae palaeo-polyploidization history and plant inulin production.</title>
        <authorList>
            <person name="Fan W."/>
            <person name="Wang S."/>
            <person name="Wang H."/>
            <person name="Wang A."/>
            <person name="Jiang F."/>
            <person name="Liu H."/>
            <person name="Zhao H."/>
            <person name="Xu D."/>
            <person name="Zhang Y."/>
        </authorList>
    </citation>
    <scope>NUCLEOTIDE SEQUENCE [LARGE SCALE GENOMIC DNA]</scope>
    <source>
        <strain evidence="2">cv. Niubang</strain>
    </source>
</reference>
<name>A0ACB9FMX3_ARCLA</name>
<gene>
    <name evidence="1" type="ORF">L6452_03371</name>
</gene>
<proteinExistence type="predicted"/>